<dbReference type="SUPFAM" id="SSF56219">
    <property type="entry name" value="DNase I-like"/>
    <property type="match status" value="1"/>
</dbReference>
<accession>A0AAN7MEQ7</accession>
<reference evidence="2 3" key="1">
    <citation type="journal article" date="2023" name="J. Hered.">
        <title>Chromosome-level genome of the wood stork (Mycteria americana) provides insight into avian chromosome evolution.</title>
        <authorList>
            <person name="Flamio R. Jr."/>
            <person name="Ramstad K.M."/>
        </authorList>
    </citation>
    <scope>NUCLEOTIDE SEQUENCE [LARGE SCALE GENOMIC DNA]</scope>
    <source>
        <strain evidence="2">JAX WOST 10</strain>
    </source>
</reference>
<dbReference type="InterPro" id="IPR036691">
    <property type="entry name" value="Endo/exonu/phosph_ase_sf"/>
</dbReference>
<gene>
    <name evidence="2" type="ORF">QYF61_009846</name>
</gene>
<evidence type="ECO:0000259" key="1">
    <source>
        <dbReference type="PROSITE" id="PS50878"/>
    </source>
</evidence>
<feature type="domain" description="Reverse transcriptase" evidence="1">
    <location>
        <begin position="526"/>
        <end position="761"/>
    </location>
</feature>
<dbReference type="Proteomes" id="UP001333110">
    <property type="component" value="Unassembled WGS sequence"/>
</dbReference>
<dbReference type="PRINTS" id="PR01345">
    <property type="entry name" value="CERVTRCPTASE"/>
</dbReference>
<dbReference type="PANTHER" id="PTHR33332">
    <property type="entry name" value="REVERSE TRANSCRIPTASE DOMAIN-CONTAINING PROTEIN"/>
    <property type="match status" value="1"/>
</dbReference>
<proteinExistence type="predicted"/>
<dbReference type="PROSITE" id="PS50878">
    <property type="entry name" value="RT_POL"/>
    <property type="match status" value="1"/>
</dbReference>
<sequence>MDGYKLFRRDRQGRRGGGVALYVRECFDCVELGDYDDKVKCLWVRVRGKANKADILLGVCYRPPNQDEEADEAFCKQLAGVSQSLALVLMGNFNLPDVCWKYNTAERKQSRRFLECVEDNFLTQLGKGLVGDVVVGGRLGLSDHDMIEFSICGEVRRGVSKTTTMGFWRAGFDLFGTLVERVPWETVVKGKKVQEGWAFFKKEVLKAQEQAVPMCRKTNQRGRRPAWLNRELLLGLWKKRRVYRFWKKGQATQEEYRDLVKSRREENKKAKAQLELNLPTGIIKKGFYKHINNKKRAKEKLPPLLDAGGDMAIKDEENVESLSLCLSEAMLAVSNPLPALHVPEYSFQEDLSVIFPGTEPRLPPILTSEEGFKEDGTRPFSVVLSDRSRGSAYKLKHTRLLLNIRKHFLTARVTKHRHRLPRHVVGSPCLEVFRRCLEMVLSKVADRGLQEIHGSTVAAHEGIQPPELEDRDGEQNKHPIIQEDAVNNLLCHLDTHRSLGLDGIHLRVLRELVEELAKPLSIIYQQSWLTGEAPDDWRLANVTPVYKKGRKVDAGNYRPVNLISACAGQPGDQASQRGFRKSRSCLTNLICFYNKVTRLVDEGKAVDVIYLDFNKAFDTVSHSILLEKLAAHGLGRCTFCWVKNWLDGRAQRVVVNGVKSSWRPVTSGVPQGSLLGLVLFNIFINDLDDGIECTLNDTKLGRSVDLLEGRKALQRDLDRLDRWAQVNCMRFNKAKCQVLHLGHSKPMQRYRLGEEWLESCLAEKDLGVLADSRLNMSRQCAQVAKKANSILACIRNSTASRSRQVIVPLYSALVRPHLEYCVQFWAPHYKKDIKLLERVQRRATKLVKGLENKSYEERLRELGLFSLEKQRLRGDLIALYNYLKGGCREVGVSLFSK</sequence>
<dbReference type="CDD" id="cd01650">
    <property type="entry name" value="RT_nLTR_like"/>
    <property type="match status" value="1"/>
</dbReference>
<comment type="caution">
    <text evidence="2">The sequence shown here is derived from an EMBL/GenBank/DDBJ whole genome shotgun (WGS) entry which is preliminary data.</text>
</comment>
<name>A0AAN7MEQ7_MYCAM</name>
<organism evidence="2 3">
    <name type="scientific">Mycteria americana</name>
    <name type="common">Wood stork</name>
    <dbReference type="NCBI Taxonomy" id="33587"/>
    <lineage>
        <taxon>Eukaryota</taxon>
        <taxon>Metazoa</taxon>
        <taxon>Chordata</taxon>
        <taxon>Craniata</taxon>
        <taxon>Vertebrata</taxon>
        <taxon>Euteleostomi</taxon>
        <taxon>Archelosauria</taxon>
        <taxon>Archosauria</taxon>
        <taxon>Dinosauria</taxon>
        <taxon>Saurischia</taxon>
        <taxon>Theropoda</taxon>
        <taxon>Coelurosauria</taxon>
        <taxon>Aves</taxon>
        <taxon>Neognathae</taxon>
        <taxon>Neoaves</taxon>
        <taxon>Aequornithes</taxon>
        <taxon>Ciconiiformes</taxon>
        <taxon>Ciconiidae</taxon>
        <taxon>Mycteria</taxon>
    </lineage>
</organism>
<keyword evidence="3" id="KW-1185">Reference proteome</keyword>
<dbReference type="Gene3D" id="3.60.10.10">
    <property type="entry name" value="Endonuclease/exonuclease/phosphatase"/>
    <property type="match status" value="1"/>
</dbReference>
<dbReference type="Pfam" id="PF00078">
    <property type="entry name" value="RVT_1"/>
    <property type="match status" value="1"/>
</dbReference>
<evidence type="ECO:0000313" key="2">
    <source>
        <dbReference type="EMBL" id="KAK4808543.1"/>
    </source>
</evidence>
<dbReference type="AlphaFoldDB" id="A0AAN7MEQ7"/>
<protein>
    <recommendedName>
        <fullName evidence="1">Reverse transcriptase domain-containing protein</fullName>
    </recommendedName>
</protein>
<evidence type="ECO:0000313" key="3">
    <source>
        <dbReference type="Proteomes" id="UP001333110"/>
    </source>
</evidence>
<dbReference type="InterPro" id="IPR000477">
    <property type="entry name" value="RT_dom"/>
</dbReference>
<dbReference type="EMBL" id="JAUNZN010000024">
    <property type="protein sequence ID" value="KAK4808543.1"/>
    <property type="molecule type" value="Genomic_DNA"/>
</dbReference>